<dbReference type="GO" id="GO:0005886">
    <property type="term" value="C:plasma membrane"/>
    <property type="evidence" value="ECO:0007669"/>
    <property type="project" value="TreeGrafter"/>
</dbReference>
<accession>A0A9Q8FK29</accession>
<evidence type="ECO:0000313" key="3">
    <source>
        <dbReference type="Proteomes" id="UP000295280"/>
    </source>
</evidence>
<sequence length="241" mass="28523">MMKFKYVQNKKGLYRKIFKFGTVSYSHREEDMLINNLLRYAFKIDKDINYIDIGAGEPVLYSNTYYFYKMGHSGICVDPRKNVKKAFIKKRPRDTFLSLAIGEDTKTEKFHEFDLGLISTTNINDKEIYEEKGYSIKQTYDVQVVNINSILSKYFRTKDIHLMDIDIEGNEFKVLKTIDFEKYKPFIICIEVVNPKNGQHRDDTKNIVDYLNDNGYKFFADTISNLIFIRKDKLKNNYYGE</sequence>
<comment type="caution">
    <text evidence="2">The sequence shown here is derived from an EMBL/GenBank/DDBJ whole genome shotgun (WGS) entry which is preliminary data.</text>
</comment>
<dbReference type="GO" id="GO:0032259">
    <property type="term" value="P:methylation"/>
    <property type="evidence" value="ECO:0007669"/>
    <property type="project" value="UniProtKB-KW"/>
</dbReference>
<reference evidence="2 3" key="1">
    <citation type="submission" date="2019-01" db="EMBL/GenBank/DDBJ databases">
        <title>Draft genome sequences of the type strains of six Macrococcus species.</title>
        <authorList>
            <person name="Mazhar S."/>
            <person name="Altermann E."/>
            <person name="Hill C."/>
            <person name="Mcauliffe O."/>
        </authorList>
    </citation>
    <scope>NUCLEOTIDE SEQUENCE [LARGE SCALE GENOMIC DNA]</scope>
    <source>
        <strain evidence="2 3">ATCC 51828</strain>
    </source>
</reference>
<evidence type="ECO:0000313" key="2">
    <source>
        <dbReference type="EMBL" id="TDL95498.1"/>
    </source>
</evidence>
<evidence type="ECO:0000259" key="1">
    <source>
        <dbReference type="Pfam" id="PF05050"/>
    </source>
</evidence>
<dbReference type="GO" id="GO:0006888">
    <property type="term" value="P:endoplasmic reticulum to Golgi vesicle-mediated transport"/>
    <property type="evidence" value="ECO:0007669"/>
    <property type="project" value="TreeGrafter"/>
</dbReference>
<feature type="domain" description="Methyltransferase FkbM" evidence="1">
    <location>
        <begin position="52"/>
        <end position="218"/>
    </location>
</feature>
<protein>
    <submittedName>
        <fullName evidence="2">FkbM family methyltransferase</fullName>
    </submittedName>
</protein>
<dbReference type="InterPro" id="IPR029063">
    <property type="entry name" value="SAM-dependent_MTases_sf"/>
</dbReference>
<dbReference type="PANTHER" id="PTHR34009">
    <property type="entry name" value="PROTEIN STAR"/>
    <property type="match status" value="1"/>
</dbReference>
<dbReference type="GO" id="GO:0005737">
    <property type="term" value="C:cytoplasm"/>
    <property type="evidence" value="ECO:0007669"/>
    <property type="project" value="GOC"/>
</dbReference>
<keyword evidence="2" id="KW-0489">Methyltransferase</keyword>
<gene>
    <name evidence="2" type="ORF">ERX40_09955</name>
</gene>
<dbReference type="SUPFAM" id="SSF53335">
    <property type="entry name" value="S-adenosyl-L-methionine-dependent methyltransferases"/>
    <property type="match status" value="1"/>
</dbReference>
<dbReference type="AlphaFoldDB" id="A0A9Q8FK29"/>
<dbReference type="Gene3D" id="3.40.50.150">
    <property type="entry name" value="Vaccinia Virus protein VP39"/>
    <property type="match status" value="1"/>
</dbReference>
<organism evidence="2 3">
    <name type="scientific">Macrococcus carouselicus</name>
    <dbReference type="NCBI Taxonomy" id="69969"/>
    <lineage>
        <taxon>Bacteria</taxon>
        <taxon>Bacillati</taxon>
        <taxon>Bacillota</taxon>
        <taxon>Bacilli</taxon>
        <taxon>Bacillales</taxon>
        <taxon>Staphylococcaceae</taxon>
        <taxon>Macrococcus</taxon>
    </lineage>
</organism>
<dbReference type="InterPro" id="IPR053202">
    <property type="entry name" value="EGF_Rcpt_Signaling_Reg"/>
</dbReference>
<dbReference type="Proteomes" id="UP000295280">
    <property type="component" value="Unassembled WGS sequence"/>
</dbReference>
<dbReference type="EMBL" id="SCWD01000006">
    <property type="protein sequence ID" value="TDL95498.1"/>
    <property type="molecule type" value="Genomic_DNA"/>
</dbReference>
<keyword evidence="3" id="KW-1185">Reference proteome</keyword>
<dbReference type="OrthoDB" id="9782855at2"/>
<proteinExistence type="predicted"/>
<dbReference type="Pfam" id="PF05050">
    <property type="entry name" value="Methyltransf_21"/>
    <property type="match status" value="1"/>
</dbReference>
<dbReference type="InterPro" id="IPR006342">
    <property type="entry name" value="FkbM_mtfrase"/>
</dbReference>
<dbReference type="GO" id="GO:0008168">
    <property type="term" value="F:methyltransferase activity"/>
    <property type="evidence" value="ECO:0007669"/>
    <property type="project" value="UniProtKB-KW"/>
</dbReference>
<dbReference type="PANTHER" id="PTHR34009:SF2">
    <property type="entry name" value="PROTEIN STAR"/>
    <property type="match status" value="1"/>
</dbReference>
<keyword evidence="2" id="KW-0808">Transferase</keyword>
<dbReference type="GO" id="GO:0016197">
    <property type="term" value="P:endosomal transport"/>
    <property type="evidence" value="ECO:0007669"/>
    <property type="project" value="TreeGrafter"/>
</dbReference>
<name>A0A9Q8FK29_9STAP</name>